<keyword evidence="1" id="KW-0645">Protease</keyword>
<gene>
    <name evidence="1" type="ORF">BV25DRAFT_1794311</name>
</gene>
<organism evidence="1 2">
    <name type="scientific">Artomyces pyxidatus</name>
    <dbReference type="NCBI Taxonomy" id="48021"/>
    <lineage>
        <taxon>Eukaryota</taxon>
        <taxon>Fungi</taxon>
        <taxon>Dikarya</taxon>
        <taxon>Basidiomycota</taxon>
        <taxon>Agaricomycotina</taxon>
        <taxon>Agaricomycetes</taxon>
        <taxon>Russulales</taxon>
        <taxon>Auriscalpiaceae</taxon>
        <taxon>Artomyces</taxon>
    </lineage>
</organism>
<reference evidence="1" key="1">
    <citation type="submission" date="2021-03" db="EMBL/GenBank/DDBJ databases">
        <authorList>
            <consortium name="DOE Joint Genome Institute"/>
            <person name="Ahrendt S."/>
            <person name="Looney B.P."/>
            <person name="Miyauchi S."/>
            <person name="Morin E."/>
            <person name="Drula E."/>
            <person name="Courty P.E."/>
            <person name="Chicoki N."/>
            <person name="Fauchery L."/>
            <person name="Kohler A."/>
            <person name="Kuo A."/>
            <person name="Labutti K."/>
            <person name="Pangilinan J."/>
            <person name="Lipzen A."/>
            <person name="Riley R."/>
            <person name="Andreopoulos W."/>
            <person name="He G."/>
            <person name="Johnson J."/>
            <person name="Barry K.W."/>
            <person name="Grigoriev I.V."/>
            <person name="Nagy L."/>
            <person name="Hibbett D."/>
            <person name="Henrissat B."/>
            <person name="Matheny P.B."/>
            <person name="Labbe J."/>
            <person name="Martin F."/>
        </authorList>
    </citation>
    <scope>NUCLEOTIDE SEQUENCE</scope>
    <source>
        <strain evidence="1">HHB10654</strain>
    </source>
</reference>
<keyword evidence="2" id="KW-1185">Reference proteome</keyword>
<protein>
    <submittedName>
        <fullName evidence="1">Acid protease</fullName>
    </submittedName>
</protein>
<comment type="caution">
    <text evidence="1">The sequence shown here is derived from an EMBL/GenBank/DDBJ whole genome shotgun (WGS) entry which is preliminary data.</text>
</comment>
<keyword evidence="1" id="KW-0378">Hydrolase</keyword>
<accession>A0ACB8TGL8</accession>
<reference evidence="1" key="2">
    <citation type="journal article" date="2022" name="New Phytol.">
        <title>Evolutionary transition to the ectomycorrhizal habit in the genomes of a hyperdiverse lineage of mushroom-forming fungi.</title>
        <authorList>
            <person name="Looney B."/>
            <person name="Miyauchi S."/>
            <person name="Morin E."/>
            <person name="Drula E."/>
            <person name="Courty P.E."/>
            <person name="Kohler A."/>
            <person name="Kuo A."/>
            <person name="LaButti K."/>
            <person name="Pangilinan J."/>
            <person name="Lipzen A."/>
            <person name="Riley R."/>
            <person name="Andreopoulos W."/>
            <person name="He G."/>
            <person name="Johnson J."/>
            <person name="Nolan M."/>
            <person name="Tritt A."/>
            <person name="Barry K.W."/>
            <person name="Grigoriev I.V."/>
            <person name="Nagy L.G."/>
            <person name="Hibbett D."/>
            <person name="Henrissat B."/>
            <person name="Matheny P.B."/>
            <person name="Labbe J."/>
            <person name="Martin F.M."/>
        </authorList>
    </citation>
    <scope>NUCLEOTIDE SEQUENCE</scope>
    <source>
        <strain evidence="1">HHB10654</strain>
    </source>
</reference>
<dbReference type="Proteomes" id="UP000814140">
    <property type="component" value="Unassembled WGS sequence"/>
</dbReference>
<evidence type="ECO:0000313" key="1">
    <source>
        <dbReference type="EMBL" id="KAI0067567.1"/>
    </source>
</evidence>
<sequence>MPLSRRYVFLTTVLQAIAHVTAVRFSVRGEVGSPAHLSRRDHVLGLDNGNNIQYFTNITLGGQQFGVSIDTGSSDLWVAGVVPNANDTGASAKVTYAIGQVQGPVRTAPLEFAGFTVPDQAFFQVVPADNTPSGFGLIGLGPNDASHVHTALKNKPAGDAVLDRIFSQDRSTPNFLTVLLSRSDDPDEQYPGDITVGELLPGYEAVADAPKVNVTSVGTIERLEEGQHWQALMDVGGIVGPDGQAIDVTSHVSGTADKRQLTAIFDTGFTLPQVPKDVSDAIYSRIEGAQFQNINATGPIWTLPCDAEVNVTIRIGGQPFPIHPLDTNFELQLPDDNGTHLCVGSFQPITSGASSSFDVILGMAFLRNAYLLINFGDFLDGTNATAPPFVQLLALTNDTALAHRDFVNVRLGGVDRTGDQHTQAAPASSSGDGQSFFTRHRSAVLIGAAVGGGVLLLIAGCVVLKVVRRRRRQRQGAGAAIGMGGVYRKLQEPAPAGEMEQVRDYRGGESFSTPWDKSSA</sequence>
<dbReference type="EMBL" id="MU277189">
    <property type="protein sequence ID" value="KAI0067567.1"/>
    <property type="molecule type" value="Genomic_DNA"/>
</dbReference>
<evidence type="ECO:0000313" key="2">
    <source>
        <dbReference type="Proteomes" id="UP000814140"/>
    </source>
</evidence>
<name>A0ACB8TGL8_9AGAM</name>
<proteinExistence type="predicted"/>